<keyword evidence="1" id="KW-0677">Repeat</keyword>
<dbReference type="CDD" id="cd14742">
    <property type="entry name" value="PAAR_RHS"/>
    <property type="match status" value="1"/>
</dbReference>
<dbReference type="OrthoDB" id="6043530at2"/>
<feature type="domain" description="Teneurin-like YD-shell" evidence="4">
    <location>
        <begin position="1047"/>
        <end position="1321"/>
    </location>
</feature>
<keyword evidence="2" id="KW-0812">Transmembrane</keyword>
<proteinExistence type="predicted"/>
<dbReference type="InterPro" id="IPR057925">
    <property type="entry name" value="prePAAR_DddA"/>
</dbReference>
<dbReference type="InterPro" id="IPR008727">
    <property type="entry name" value="PAAR_motif"/>
</dbReference>
<dbReference type="InterPro" id="IPR045351">
    <property type="entry name" value="DUF6531"/>
</dbReference>
<dbReference type="PANTHER" id="PTHR32305">
    <property type="match status" value="1"/>
</dbReference>
<dbReference type="Pfam" id="PF25023">
    <property type="entry name" value="TEN_YD-shell"/>
    <property type="match status" value="2"/>
</dbReference>
<accession>A0A2D0J4X8</accession>
<dbReference type="InterPro" id="IPR056823">
    <property type="entry name" value="TEN-like_YD-shell"/>
</dbReference>
<protein>
    <submittedName>
        <fullName evidence="6">RHS family protein</fullName>
    </submittedName>
</protein>
<evidence type="ECO:0000313" key="7">
    <source>
        <dbReference type="Proteomes" id="UP000225833"/>
    </source>
</evidence>
<dbReference type="InterPro" id="IPR031325">
    <property type="entry name" value="RHS_repeat"/>
</dbReference>
<evidence type="ECO:0000313" key="6">
    <source>
        <dbReference type="EMBL" id="PHM29581.1"/>
    </source>
</evidence>
<feature type="domain" description="DUF6531" evidence="3">
    <location>
        <begin position="294"/>
        <end position="364"/>
    </location>
</feature>
<dbReference type="EMBL" id="NIBS01000001">
    <property type="protein sequence ID" value="PHM29581.1"/>
    <property type="molecule type" value="Genomic_DNA"/>
</dbReference>
<dbReference type="PRINTS" id="PR00394">
    <property type="entry name" value="RHSPROTEIN"/>
</dbReference>
<sequence length="1508" mass="170321">MGLMDEIALRTARVGATHASKQLQPIARELGPAAAREGDPIQHKSFLGALAGVVVGALIGAAVFGAAAFLIGATGGLATVAIMALGTLGTIALGDVIGKASSAVTDAIDSCNPPAGMIATGSPNVFIEGKPAARVELDTAACKNHPAPRIAQGSESVFINEKPAARIKDKLECGSTIKGGASKVFIGSGQGTYLDIQEEFSAWQRALLVAVEFLVPPSRGAVKGFAKLFTKVGRKAAIKGAKKGAETAAKKIKNVPGKIKDIATLKTIGCVKHAFKHNKGLKRYTESVKKFFTGDPIDVTTGALFDQRTDIELGQTIPLQFIRSWSPGHRGLLGENWLDNFSECVLVTGDRIEILTTEGASLFFALPASYDHSINPEHPNFRLSRYKQGLILSDRDSLISKYFTFPATVFPTTVFPTTTEADPDKESTQRLWLTEYRDNNDNTIQFHYSEQQQLVKVTHSDGPELVLLYRENGLLEEIHRTDNGLNEMLARYGYHDNDWLADADSTQTYHLFYEYNEQGLISQWSDHDQTAVDYVYDEQGRCIYSVGSGGFYPVHLSYEPGITHSTTPQGHTTTWHYNDEQQVTQVETPCGSVTRYEYDEWGNLRRQILPKGEIITLDYLADTGLVTAFTNAIGATWRYHYDDADRLISMTDPLGRVWWQQFDNKGNPECFIAPDGHKTTLTRNEFGLITAVEDSDGNKRSWEYDRHQRLTKLFDEENRSLQLGYDSQDRLRRMTTGGGALWRWDYDRHHRISLSDRPNNSIERFRHDRHGNLTEWTDAHGVKWQIEYGPFDLPLARVDGEGNRWQYRYDSDSLQLLEVITPQGESYRYTLDADGQVITETDYADTQWHYAYDLNGNCIEKRDALGNITRYEYDAAQRLTAVHTPEGTTNYSYDLIGRLLEITAPDTTPLTFEYDEQGRIIRETQPHGEIRREYPDNTTTERQLHTHDGRLWQAKTAVNKVGELSLLAINGDHSLTFERDKDGNEWHRQSDKGFILRQEHSLMGLLTSQRAGRNTEFFAAHEVADIPQPTLAGLDREYRYDDALNLVAANDERQWLRYVVNGNGQVTSVSDGDRLREHYQYDACGYPSRRFDGLNEIDGERLYQKGHRLRQLGQHLFEYDDEGRMTAMQLWQEGHRSQLTKFRWNSQNQLIGVLTPGGQQWDYRYDAFGRRTEKICQQAGMSTTYLWDGDVPAEIREYRHNRLYSIRHLVFDGWQLLAQQVQFFTPDPENCDELIASEIQTHYAICAPTGEPLALFDSQGHRVWRQPVHSLYGMRLGVVGENSKFDPGLKFAGQWLDEESGLVYNRFRYYSPVASVYLMPDPLGLAGGENPYAYVKNPTGWVDPLGLAGCHINPRLQERLSKWKDYKNSGGQMSMQQWVAHTRSQSWGQGPRSNFSDWVKATTGRIHGNSKLATGPHDVYVIREVEVVGGYAPGYSPGRILHFGETGRGYMTRFAEHQRKFDKLGIKVYIEHLATVAGKAAAKSVELRYIKTYKKIFGHKPLFNPVYH</sequence>
<evidence type="ECO:0000256" key="2">
    <source>
        <dbReference type="SAM" id="Phobius"/>
    </source>
</evidence>
<dbReference type="InterPro" id="IPR006530">
    <property type="entry name" value="YD"/>
</dbReference>
<dbReference type="Gene3D" id="2.60.200.60">
    <property type="match status" value="1"/>
</dbReference>
<dbReference type="Proteomes" id="UP000225833">
    <property type="component" value="Unassembled WGS sequence"/>
</dbReference>
<dbReference type="PANTHER" id="PTHR32305:SF15">
    <property type="entry name" value="PROTEIN RHSA-RELATED"/>
    <property type="match status" value="1"/>
</dbReference>
<feature type="transmembrane region" description="Helical" evidence="2">
    <location>
        <begin position="77"/>
        <end position="97"/>
    </location>
</feature>
<reference evidence="6 7" key="1">
    <citation type="journal article" date="2017" name="Nat. Microbiol.">
        <title>Natural product diversity associated with the nematode symbionts Photorhabdus and Xenorhabdus.</title>
        <authorList>
            <person name="Tobias N.J."/>
            <person name="Wolff H."/>
            <person name="Djahanschiri B."/>
            <person name="Grundmann F."/>
            <person name="Kronenwerth M."/>
            <person name="Shi Y.M."/>
            <person name="Simonyi S."/>
            <person name="Grun P."/>
            <person name="Shapiro-Ilan D."/>
            <person name="Pidot S.J."/>
            <person name="Stinear T.P."/>
            <person name="Ebersberger I."/>
            <person name="Bode H.B."/>
        </authorList>
    </citation>
    <scope>NUCLEOTIDE SEQUENCE [LARGE SCALE GENOMIC DNA]</scope>
    <source>
        <strain evidence="6 7">DSM 16342</strain>
    </source>
</reference>
<organism evidence="6 7">
    <name type="scientific">Xenorhabdus budapestensis</name>
    <dbReference type="NCBI Taxonomy" id="290110"/>
    <lineage>
        <taxon>Bacteria</taxon>
        <taxon>Pseudomonadati</taxon>
        <taxon>Pseudomonadota</taxon>
        <taxon>Gammaproteobacteria</taxon>
        <taxon>Enterobacterales</taxon>
        <taxon>Morganellaceae</taxon>
        <taxon>Xenorhabdus</taxon>
    </lineage>
</organism>
<evidence type="ECO:0000259" key="5">
    <source>
        <dbReference type="Pfam" id="PF25799"/>
    </source>
</evidence>
<keyword evidence="2" id="KW-0472">Membrane</keyword>
<evidence type="ECO:0000259" key="3">
    <source>
        <dbReference type="Pfam" id="PF20148"/>
    </source>
</evidence>
<dbReference type="NCBIfam" id="TIGR01643">
    <property type="entry name" value="YD_repeat_2x"/>
    <property type="match status" value="8"/>
</dbReference>
<feature type="transmembrane region" description="Helical" evidence="2">
    <location>
        <begin position="46"/>
        <end position="70"/>
    </location>
</feature>
<evidence type="ECO:0000259" key="4">
    <source>
        <dbReference type="Pfam" id="PF25023"/>
    </source>
</evidence>
<dbReference type="Pfam" id="PF20148">
    <property type="entry name" value="DUF6531"/>
    <property type="match status" value="1"/>
</dbReference>
<dbReference type="Pfam" id="PF05593">
    <property type="entry name" value="RHS_repeat"/>
    <property type="match status" value="2"/>
</dbReference>
<dbReference type="RefSeq" id="WP_099134235.1">
    <property type="nucleotide sequence ID" value="NZ_CAWNNJ010000001.1"/>
</dbReference>
<name>A0A2D0J4X8_XENBU</name>
<comment type="caution">
    <text evidence="6">The sequence shown here is derived from an EMBL/GenBank/DDBJ whole genome shotgun (WGS) entry which is preliminary data.</text>
</comment>
<feature type="domain" description="Double-stranded DNA deaminase toxin A prePAAR motif" evidence="5">
    <location>
        <begin position="34"/>
        <end position="83"/>
    </location>
</feature>
<dbReference type="Pfam" id="PF25799">
    <property type="entry name" value="prePAAR_I"/>
    <property type="match status" value="1"/>
</dbReference>
<gene>
    <name evidence="6" type="ORF">Xbud_00110</name>
</gene>
<dbReference type="NCBIfam" id="TIGR03696">
    <property type="entry name" value="Rhs_assc_core"/>
    <property type="match status" value="1"/>
</dbReference>
<dbReference type="Pfam" id="PF05488">
    <property type="entry name" value="PAAR_motif"/>
    <property type="match status" value="1"/>
</dbReference>
<feature type="domain" description="Teneurin-like YD-shell" evidence="4">
    <location>
        <begin position="499"/>
        <end position="666"/>
    </location>
</feature>
<evidence type="ECO:0000256" key="1">
    <source>
        <dbReference type="ARBA" id="ARBA00022737"/>
    </source>
</evidence>
<keyword evidence="2" id="KW-1133">Transmembrane helix</keyword>
<dbReference type="InterPro" id="IPR050708">
    <property type="entry name" value="T6SS_VgrG/RHS"/>
</dbReference>
<dbReference type="SUPFAM" id="SSF69304">
    <property type="entry name" value="Tricorn protease N-terminal domain"/>
    <property type="match status" value="1"/>
</dbReference>
<dbReference type="Gene3D" id="2.180.10.10">
    <property type="entry name" value="RHS repeat-associated core"/>
    <property type="match status" value="3"/>
</dbReference>
<dbReference type="InterPro" id="IPR022385">
    <property type="entry name" value="Rhs_assc_core"/>
</dbReference>